<keyword evidence="2" id="KW-1185">Reference proteome</keyword>
<sequence>MDAAGQQPSDSRKDPVDELREAADTLRGFVPQFRDGRPVSEFVPLAIGKLIDAVADSIARGDEVRDSISSSALEIARHLHYFPSEPSEPSDQP</sequence>
<proteinExistence type="predicted"/>
<protein>
    <submittedName>
        <fullName evidence="1">Uncharacterized protein</fullName>
    </submittedName>
</protein>
<dbReference type="Proteomes" id="UP001597114">
    <property type="component" value="Unassembled WGS sequence"/>
</dbReference>
<name>A0ABW4EQQ9_9PSEU</name>
<dbReference type="RefSeq" id="WP_344726034.1">
    <property type="nucleotide sequence ID" value="NZ_BAAAUS010000036.1"/>
</dbReference>
<organism evidence="1 2">
    <name type="scientific">Pseudonocardia yunnanensis</name>
    <dbReference type="NCBI Taxonomy" id="58107"/>
    <lineage>
        <taxon>Bacteria</taxon>
        <taxon>Bacillati</taxon>
        <taxon>Actinomycetota</taxon>
        <taxon>Actinomycetes</taxon>
        <taxon>Pseudonocardiales</taxon>
        <taxon>Pseudonocardiaceae</taxon>
        <taxon>Pseudonocardia</taxon>
    </lineage>
</organism>
<gene>
    <name evidence="1" type="ORF">ACFSJD_03370</name>
</gene>
<accession>A0ABW4EQQ9</accession>
<evidence type="ECO:0000313" key="2">
    <source>
        <dbReference type="Proteomes" id="UP001597114"/>
    </source>
</evidence>
<comment type="caution">
    <text evidence="1">The sequence shown here is derived from an EMBL/GenBank/DDBJ whole genome shotgun (WGS) entry which is preliminary data.</text>
</comment>
<reference evidence="2" key="1">
    <citation type="journal article" date="2019" name="Int. J. Syst. Evol. Microbiol.">
        <title>The Global Catalogue of Microorganisms (GCM) 10K type strain sequencing project: providing services to taxonomists for standard genome sequencing and annotation.</title>
        <authorList>
            <consortium name="The Broad Institute Genomics Platform"/>
            <consortium name="The Broad Institute Genome Sequencing Center for Infectious Disease"/>
            <person name="Wu L."/>
            <person name="Ma J."/>
        </authorList>
    </citation>
    <scope>NUCLEOTIDE SEQUENCE [LARGE SCALE GENOMIC DNA]</scope>
    <source>
        <strain evidence="2">CCM 7043</strain>
    </source>
</reference>
<dbReference type="EMBL" id="JBHUCO010000002">
    <property type="protein sequence ID" value="MFD1516510.1"/>
    <property type="molecule type" value="Genomic_DNA"/>
</dbReference>
<evidence type="ECO:0000313" key="1">
    <source>
        <dbReference type="EMBL" id="MFD1516510.1"/>
    </source>
</evidence>